<dbReference type="PANTHER" id="PTHR32141">
    <property type="match status" value="1"/>
</dbReference>
<feature type="domain" description="FBD" evidence="2">
    <location>
        <begin position="418"/>
        <end position="447"/>
    </location>
</feature>
<dbReference type="InterPro" id="IPR001810">
    <property type="entry name" value="F-box_dom"/>
</dbReference>
<organism evidence="4 5">
    <name type="scientific">Lolium multiflorum</name>
    <name type="common">Italian ryegrass</name>
    <name type="synonym">Lolium perenne subsp. multiflorum</name>
    <dbReference type="NCBI Taxonomy" id="4521"/>
    <lineage>
        <taxon>Eukaryota</taxon>
        <taxon>Viridiplantae</taxon>
        <taxon>Streptophyta</taxon>
        <taxon>Embryophyta</taxon>
        <taxon>Tracheophyta</taxon>
        <taxon>Spermatophyta</taxon>
        <taxon>Magnoliopsida</taxon>
        <taxon>Liliopsida</taxon>
        <taxon>Poales</taxon>
        <taxon>Poaceae</taxon>
        <taxon>BOP clade</taxon>
        <taxon>Pooideae</taxon>
        <taxon>Poodae</taxon>
        <taxon>Poeae</taxon>
        <taxon>Poeae Chloroplast Group 2 (Poeae type)</taxon>
        <taxon>Loliodinae</taxon>
        <taxon>Loliinae</taxon>
        <taxon>Lolium</taxon>
    </lineage>
</organism>
<dbReference type="SUPFAM" id="SSF81383">
    <property type="entry name" value="F-box domain"/>
    <property type="match status" value="1"/>
</dbReference>
<dbReference type="InterPro" id="IPR006566">
    <property type="entry name" value="FBD"/>
</dbReference>
<dbReference type="CDD" id="cd22160">
    <property type="entry name" value="F-box_AtFBL13-like"/>
    <property type="match status" value="1"/>
</dbReference>
<dbReference type="Pfam" id="PF24758">
    <property type="entry name" value="LRR_At5g56370"/>
    <property type="match status" value="1"/>
</dbReference>
<sequence length="527" mass="58817">MAGRTPFTNVDPATAAAARLQGADPHELDQTMEIMLQLIYTNLPDFPIYDCRRPLPLAADDSSAVDRISSLPRELLRDIVSRLPVKDAARTAVLSSCWRPLWLSTPLLLYDAHLLPKGHRWPLTPANSPAITAAVSHILEAHPGPVQCVRLVCTNMSLYRPQLARWLQLLAAKGVEDLVLVNRPWPRYLLLPAAVFSIATLTRLYLGQWKLPDTAVLRGASFPRLRELGICCVFMKHGDVECLVARSPVLEILNILLGCMEGMRLRIVSDSLRCVQISLSSIERIEVVKAPLLERLVMYRSSPHSRGLCTRVRIADAPKLHAFGYLQPKDQVLEIRDTVIVPGIKTSASTMLTSVKVLSLDVCFGVQSDVMKVPTFLRCFPNAERLHIMSKRCDQPTDNPALNFWEESGPIINVILRINTMSLREFRGEPGEMAFLEYFFRSARVLSFVVVGMANPMYAPFSTDEAYSKVTKCYKIMASKSCNKLVLGSNGPAGGDLWKFEDGADFSFHDPFSVAEVAEVSRKRRSE</sequence>
<dbReference type="EMBL" id="JAUUTY010000002">
    <property type="protein sequence ID" value="KAK1677666.1"/>
    <property type="molecule type" value="Genomic_DNA"/>
</dbReference>
<keyword evidence="5" id="KW-1185">Reference proteome</keyword>
<evidence type="ECO:0000259" key="3">
    <source>
        <dbReference type="Pfam" id="PF24758"/>
    </source>
</evidence>
<dbReference type="Pfam" id="PF00646">
    <property type="entry name" value="F-box"/>
    <property type="match status" value="1"/>
</dbReference>
<feature type="domain" description="F-box" evidence="1">
    <location>
        <begin position="68"/>
        <end position="107"/>
    </location>
</feature>
<dbReference type="Proteomes" id="UP001231189">
    <property type="component" value="Unassembled WGS sequence"/>
</dbReference>
<evidence type="ECO:0000259" key="1">
    <source>
        <dbReference type="Pfam" id="PF00646"/>
    </source>
</evidence>
<dbReference type="InterPro" id="IPR053781">
    <property type="entry name" value="F-box_AtFBL13-like"/>
</dbReference>
<proteinExistence type="predicted"/>
<dbReference type="SUPFAM" id="SSF52047">
    <property type="entry name" value="RNI-like"/>
    <property type="match status" value="1"/>
</dbReference>
<accession>A0AAD8T9T0</accession>
<evidence type="ECO:0000313" key="5">
    <source>
        <dbReference type="Proteomes" id="UP001231189"/>
    </source>
</evidence>
<dbReference type="InterPro" id="IPR036047">
    <property type="entry name" value="F-box-like_dom_sf"/>
</dbReference>
<evidence type="ECO:0008006" key="6">
    <source>
        <dbReference type="Google" id="ProtNLM"/>
    </source>
</evidence>
<dbReference type="InterPro" id="IPR055302">
    <property type="entry name" value="F-box_dom-containing"/>
</dbReference>
<gene>
    <name evidence="4" type="ORF">QYE76_038514</name>
</gene>
<dbReference type="AlphaFoldDB" id="A0AAD8T9T0"/>
<evidence type="ECO:0000313" key="4">
    <source>
        <dbReference type="EMBL" id="KAK1677666.1"/>
    </source>
</evidence>
<comment type="caution">
    <text evidence="4">The sequence shown here is derived from an EMBL/GenBank/DDBJ whole genome shotgun (WGS) entry which is preliminary data.</text>
</comment>
<dbReference type="InterPro" id="IPR055411">
    <property type="entry name" value="LRR_FXL15/At3g58940/PEG3-like"/>
</dbReference>
<dbReference type="PANTHER" id="PTHR32141:SF183">
    <property type="entry name" value="F-BOX DOMAIN-CONTAINING PROTEIN"/>
    <property type="match status" value="1"/>
</dbReference>
<evidence type="ECO:0000259" key="2">
    <source>
        <dbReference type="Pfam" id="PF08387"/>
    </source>
</evidence>
<name>A0AAD8T9T0_LOLMU</name>
<protein>
    <recommendedName>
        <fullName evidence="6">F-box domain-containing protein</fullName>
    </recommendedName>
</protein>
<reference evidence="4" key="1">
    <citation type="submission" date="2023-07" db="EMBL/GenBank/DDBJ databases">
        <title>A chromosome-level genome assembly of Lolium multiflorum.</title>
        <authorList>
            <person name="Chen Y."/>
            <person name="Copetti D."/>
            <person name="Kolliker R."/>
            <person name="Studer B."/>
        </authorList>
    </citation>
    <scope>NUCLEOTIDE SEQUENCE</scope>
    <source>
        <strain evidence="4">02402/16</strain>
        <tissue evidence="4">Leaf</tissue>
    </source>
</reference>
<feature type="domain" description="F-box/LRR-repeat protein 15/At3g58940/PEG3-like LRR" evidence="3">
    <location>
        <begin position="163"/>
        <end position="388"/>
    </location>
</feature>
<dbReference type="Pfam" id="PF08387">
    <property type="entry name" value="FBD"/>
    <property type="match status" value="1"/>
</dbReference>
<dbReference type="Gene3D" id="1.20.1280.50">
    <property type="match status" value="1"/>
</dbReference>